<feature type="domain" description="AB hydrolase-1" evidence="2">
    <location>
        <begin position="208"/>
        <end position="478"/>
    </location>
</feature>
<feature type="region of interest" description="Disordered" evidence="1">
    <location>
        <begin position="24"/>
        <end position="50"/>
    </location>
</feature>
<dbReference type="Gene3D" id="3.40.50.1820">
    <property type="entry name" value="alpha/beta hydrolase"/>
    <property type="match status" value="1"/>
</dbReference>
<accession>A0AAD3Y0K9</accession>
<dbReference type="InterPro" id="IPR000073">
    <property type="entry name" value="AB_hydrolase_1"/>
</dbReference>
<dbReference type="PANTHER" id="PTHR45763">
    <property type="entry name" value="HYDROLASE, ALPHA/BETA FOLD FAMILY PROTEIN, EXPRESSED-RELATED"/>
    <property type="match status" value="1"/>
</dbReference>
<evidence type="ECO:0000259" key="2">
    <source>
        <dbReference type="Pfam" id="PF00561"/>
    </source>
</evidence>
<dbReference type="SUPFAM" id="SSF53474">
    <property type="entry name" value="alpha/beta-Hydrolases"/>
    <property type="match status" value="1"/>
</dbReference>
<comment type="caution">
    <text evidence="3">The sequence shown here is derived from an EMBL/GenBank/DDBJ whole genome shotgun (WGS) entry which is preliminary data.</text>
</comment>
<dbReference type="PANTHER" id="PTHR45763:SF8">
    <property type="entry name" value="ALPHA_BETA-HYDROLASES SUPERFAMILY PROTEIN"/>
    <property type="match status" value="1"/>
</dbReference>
<keyword evidence="4" id="KW-1185">Reference proteome</keyword>
<name>A0AAD3Y0K9_NEPGR</name>
<evidence type="ECO:0000256" key="1">
    <source>
        <dbReference type="SAM" id="MobiDB-lite"/>
    </source>
</evidence>
<evidence type="ECO:0000313" key="4">
    <source>
        <dbReference type="Proteomes" id="UP001279734"/>
    </source>
</evidence>
<reference evidence="3" key="1">
    <citation type="submission" date="2023-05" db="EMBL/GenBank/DDBJ databases">
        <title>Nepenthes gracilis genome sequencing.</title>
        <authorList>
            <person name="Fukushima K."/>
        </authorList>
    </citation>
    <scope>NUCLEOTIDE SEQUENCE</scope>
    <source>
        <strain evidence="3">SING2019-196</strain>
    </source>
</reference>
<sequence length="503" mass="57327">MSQVTRSRTWREELDSLMEDSGIRYTSDSFSTPASDPKQSEFKSDTSFETERKETENVKDQIKGFAKAWGDLLLDLSRGCRDIVQQSFVTKDSYIVQKLGRSVAKISDRLSFMNEFLPEDRDPVHAWPVILFVFILALAALNVNTTQDSSIPVVKKMHIHPPSASRILLPDGRQMAYRVQGVPADRARFTVISPHAFLSSRLAGIPGVSESLLVEFGLRLVAYDLPGFGESNPHPVRNLNSSAHDMLYLADAVGVGGSFWVLGYSSAAMHAWAALRYISNRVAGAAMIAPMINPYEPGMTKKEMSMTWEKWDRRRRMMFYLAKRFPSFLSYYYRRSFLSGKHGEIEKWMSISLGERDKAVIQRRTFQEHWLRDVEESVQQGRAKPFVEEAVLQVSDWGFSLEDLQMRRKCKGNGILPWLKSIYGQAECELTGFQGPIHIWQGMDDQVVPPSMAEYISRILPGAILHWLENDGHFSYFFFCDECHREILLTLFGNPKGPLDSHQ</sequence>
<feature type="compositionally biased region" description="Basic and acidic residues" evidence="1">
    <location>
        <begin position="38"/>
        <end position="50"/>
    </location>
</feature>
<evidence type="ECO:0000313" key="3">
    <source>
        <dbReference type="EMBL" id="GMH23115.1"/>
    </source>
</evidence>
<feature type="compositionally biased region" description="Polar residues" evidence="1">
    <location>
        <begin position="24"/>
        <end position="34"/>
    </location>
</feature>
<dbReference type="EMBL" id="BSYO01000025">
    <property type="protein sequence ID" value="GMH23115.1"/>
    <property type="molecule type" value="Genomic_DNA"/>
</dbReference>
<dbReference type="Proteomes" id="UP001279734">
    <property type="component" value="Unassembled WGS sequence"/>
</dbReference>
<dbReference type="InterPro" id="IPR029058">
    <property type="entry name" value="AB_hydrolase_fold"/>
</dbReference>
<dbReference type="AlphaFoldDB" id="A0AAD3Y0K9"/>
<organism evidence="3 4">
    <name type="scientific">Nepenthes gracilis</name>
    <name type="common">Slender pitcher plant</name>
    <dbReference type="NCBI Taxonomy" id="150966"/>
    <lineage>
        <taxon>Eukaryota</taxon>
        <taxon>Viridiplantae</taxon>
        <taxon>Streptophyta</taxon>
        <taxon>Embryophyta</taxon>
        <taxon>Tracheophyta</taxon>
        <taxon>Spermatophyta</taxon>
        <taxon>Magnoliopsida</taxon>
        <taxon>eudicotyledons</taxon>
        <taxon>Gunneridae</taxon>
        <taxon>Pentapetalae</taxon>
        <taxon>Caryophyllales</taxon>
        <taxon>Nepenthaceae</taxon>
        <taxon>Nepenthes</taxon>
    </lineage>
</organism>
<dbReference type="Pfam" id="PF00561">
    <property type="entry name" value="Abhydrolase_1"/>
    <property type="match status" value="1"/>
</dbReference>
<proteinExistence type="predicted"/>
<gene>
    <name evidence="3" type="ORF">Nepgr_024958</name>
</gene>
<protein>
    <recommendedName>
        <fullName evidence="2">AB hydrolase-1 domain-containing protein</fullName>
    </recommendedName>
</protein>